<dbReference type="InterPro" id="IPR023404">
    <property type="entry name" value="rSAM_horseshoe"/>
</dbReference>
<keyword evidence="5" id="KW-0949">S-adenosyl-L-methionine</keyword>
<accession>A0A0C2V2A3</accession>
<dbReference type="InterPro" id="IPR051198">
    <property type="entry name" value="BchE-like"/>
</dbReference>
<dbReference type="PROSITE" id="PS51332">
    <property type="entry name" value="B12_BINDING"/>
    <property type="match status" value="1"/>
</dbReference>
<name>A0A0C2V2A3_PARME</name>
<dbReference type="RefSeq" id="WP_009869771.1">
    <property type="nucleotide sequence ID" value="NZ_JXSL01000025.1"/>
</dbReference>
<keyword evidence="4" id="KW-0808">Transferase</keyword>
<evidence type="ECO:0000256" key="5">
    <source>
        <dbReference type="ARBA" id="ARBA00022691"/>
    </source>
</evidence>
<comment type="caution">
    <text evidence="11">The sequence shown here is derived from an EMBL/GenBank/DDBJ whole genome shotgun (WGS) entry which is preliminary data.</text>
</comment>
<evidence type="ECO:0000259" key="9">
    <source>
        <dbReference type="PROSITE" id="PS51332"/>
    </source>
</evidence>
<dbReference type="GO" id="GO:0046872">
    <property type="term" value="F:metal ion binding"/>
    <property type="evidence" value="ECO:0007669"/>
    <property type="project" value="UniProtKB-KW"/>
</dbReference>
<dbReference type="SFLD" id="SFLDG01123">
    <property type="entry name" value="methyltransferase_(Class_B)"/>
    <property type="match status" value="1"/>
</dbReference>
<dbReference type="InterPro" id="IPR006158">
    <property type="entry name" value="Cobalamin-bd"/>
</dbReference>
<evidence type="ECO:0000313" key="12">
    <source>
        <dbReference type="Proteomes" id="UP000031971"/>
    </source>
</evidence>
<keyword evidence="7" id="KW-0408">Iron</keyword>
<dbReference type="GO" id="GO:0031419">
    <property type="term" value="F:cobalamin binding"/>
    <property type="evidence" value="ECO:0007669"/>
    <property type="project" value="InterPro"/>
</dbReference>
<dbReference type="Pfam" id="PF02310">
    <property type="entry name" value="B12-binding"/>
    <property type="match status" value="1"/>
</dbReference>
<comment type="cofactor">
    <cofactor evidence="1">
        <name>[4Fe-4S] cluster</name>
        <dbReference type="ChEBI" id="CHEBI:49883"/>
    </cofactor>
</comment>
<dbReference type="Gene3D" id="3.40.50.280">
    <property type="entry name" value="Cobalamin-binding domain"/>
    <property type="match status" value="1"/>
</dbReference>
<evidence type="ECO:0000256" key="7">
    <source>
        <dbReference type="ARBA" id="ARBA00023004"/>
    </source>
</evidence>
<evidence type="ECO:0000256" key="8">
    <source>
        <dbReference type="ARBA" id="ARBA00023014"/>
    </source>
</evidence>
<dbReference type="PROSITE" id="PS01278">
    <property type="entry name" value="MTTASE_RADICAL"/>
    <property type="match status" value="1"/>
</dbReference>
<dbReference type="Gene3D" id="3.80.30.20">
    <property type="entry name" value="tm_1862 like domain"/>
    <property type="match status" value="1"/>
</dbReference>
<dbReference type="InterPro" id="IPR006638">
    <property type="entry name" value="Elp3/MiaA/NifB-like_rSAM"/>
</dbReference>
<evidence type="ECO:0000256" key="6">
    <source>
        <dbReference type="ARBA" id="ARBA00022723"/>
    </source>
</evidence>
<dbReference type="Pfam" id="PF04055">
    <property type="entry name" value="Radical_SAM"/>
    <property type="match status" value="1"/>
</dbReference>
<evidence type="ECO:0000256" key="4">
    <source>
        <dbReference type="ARBA" id="ARBA00022679"/>
    </source>
</evidence>
<gene>
    <name evidence="11" type="ORF">CCC_03414</name>
</gene>
<dbReference type="InterPro" id="IPR034466">
    <property type="entry name" value="Methyltransferase_Class_B"/>
</dbReference>
<dbReference type="InterPro" id="IPR020612">
    <property type="entry name" value="Methylthiotransferase_CS"/>
</dbReference>
<evidence type="ECO:0000256" key="2">
    <source>
        <dbReference type="ARBA" id="ARBA00022485"/>
    </source>
</evidence>
<feature type="domain" description="Radical SAM core" evidence="10">
    <location>
        <begin position="215"/>
        <end position="436"/>
    </location>
</feature>
<evidence type="ECO:0000259" key="10">
    <source>
        <dbReference type="PROSITE" id="PS51918"/>
    </source>
</evidence>
<proteinExistence type="predicted"/>
<keyword evidence="8" id="KW-0411">Iron-sulfur</keyword>
<sequence>MAESVDILFINPGDRKQIYQDLGDEFCGIEPPVFAGLFATYARQKGASVAIYDTPAMMVPAAEAARVAVEEYAPKLVVVPVYGFQPSASTQNMGSAGKIARLIKEANADIPVLFTGTHPAALPRRTMLEEAVDFVCDLEGPVTIWKTLQAIKAGQDSFANVPSLWWRDSEGRIQAPAEREPLVTDLDGEMPGIAWDLLPMDRYRAHNWHCFTHINERQPYASMHTSLGCPYHCSFCCINAPFGKPSYRLWSPQVVVSEIDFLVERYGVKNIKFVDEMFVLNKRHVAGICDLLATRDYDVNIWAYGRVDTMHDELLDKLKAGGVNWICLGIESASDYVRDGAEKVFTNQDVIDTVRRIQSAGIHIIGNYVFGLPDDTIPRMQQTMDLAQELNCEFANFYSAMAYPGSKLYDMAVEKNLPLPREWHHFSQHGYETLPLANDALSAADILGFRDKAWMDYFTNPKYLDMVRDVFGQEVVDHVGRMTQVPMKRKILGQ</sequence>
<organism evidence="11 12">
    <name type="scientific">Paramagnetospirillum magnetotacticum MS-1</name>
    <dbReference type="NCBI Taxonomy" id="272627"/>
    <lineage>
        <taxon>Bacteria</taxon>
        <taxon>Pseudomonadati</taxon>
        <taxon>Pseudomonadota</taxon>
        <taxon>Alphaproteobacteria</taxon>
        <taxon>Rhodospirillales</taxon>
        <taxon>Magnetospirillaceae</taxon>
        <taxon>Paramagnetospirillum</taxon>
    </lineage>
</organism>
<dbReference type="InterPro" id="IPR058240">
    <property type="entry name" value="rSAM_sf"/>
</dbReference>
<dbReference type="OrthoDB" id="9801424at2"/>
<dbReference type="Proteomes" id="UP000031971">
    <property type="component" value="Unassembled WGS sequence"/>
</dbReference>
<dbReference type="SUPFAM" id="SSF102114">
    <property type="entry name" value="Radical SAM enzymes"/>
    <property type="match status" value="1"/>
</dbReference>
<dbReference type="EMBL" id="JXSL01000025">
    <property type="protein sequence ID" value="KIL99196.1"/>
    <property type="molecule type" value="Genomic_DNA"/>
</dbReference>
<keyword evidence="2" id="KW-0004">4Fe-4S</keyword>
<dbReference type="SFLD" id="SFLDG01082">
    <property type="entry name" value="B12-binding_domain_containing"/>
    <property type="match status" value="1"/>
</dbReference>
<dbReference type="SFLD" id="SFLDS00029">
    <property type="entry name" value="Radical_SAM"/>
    <property type="match status" value="1"/>
</dbReference>
<dbReference type="AlphaFoldDB" id="A0A0C2V2A3"/>
<evidence type="ECO:0000256" key="1">
    <source>
        <dbReference type="ARBA" id="ARBA00001966"/>
    </source>
</evidence>
<reference evidence="11 12" key="1">
    <citation type="submission" date="2015-01" db="EMBL/GenBank/DDBJ databases">
        <title>Genome Sequence of Magnetospirillum magnetotacticum Strain MS-1.</title>
        <authorList>
            <person name="Marinov G.K."/>
            <person name="Smalley M.D."/>
            <person name="DeSalvo G."/>
        </authorList>
    </citation>
    <scope>NUCLEOTIDE SEQUENCE [LARGE SCALE GENOMIC DNA]</scope>
    <source>
        <strain evidence="11 12">MS-1</strain>
    </source>
</reference>
<dbReference type="PROSITE" id="PS51918">
    <property type="entry name" value="RADICAL_SAM"/>
    <property type="match status" value="1"/>
</dbReference>
<feature type="domain" description="B12-binding" evidence="9">
    <location>
        <begin position="18"/>
        <end position="158"/>
    </location>
</feature>
<dbReference type="PANTHER" id="PTHR43409">
    <property type="entry name" value="ANAEROBIC MAGNESIUM-PROTOPORPHYRIN IX MONOMETHYL ESTER CYCLASE-RELATED"/>
    <property type="match status" value="1"/>
</dbReference>
<keyword evidence="3" id="KW-0489">Methyltransferase</keyword>
<dbReference type="PANTHER" id="PTHR43409:SF7">
    <property type="entry name" value="BLL1977 PROTEIN"/>
    <property type="match status" value="1"/>
</dbReference>
<dbReference type="STRING" id="272627.CCC_03414"/>
<evidence type="ECO:0000313" key="11">
    <source>
        <dbReference type="EMBL" id="KIL99196.1"/>
    </source>
</evidence>
<dbReference type="SMART" id="SM00729">
    <property type="entry name" value="Elp3"/>
    <property type="match status" value="1"/>
</dbReference>
<dbReference type="InterPro" id="IPR007197">
    <property type="entry name" value="rSAM"/>
</dbReference>
<dbReference type="GO" id="GO:0003824">
    <property type="term" value="F:catalytic activity"/>
    <property type="evidence" value="ECO:0007669"/>
    <property type="project" value="InterPro"/>
</dbReference>
<evidence type="ECO:0000256" key="3">
    <source>
        <dbReference type="ARBA" id="ARBA00022603"/>
    </source>
</evidence>
<protein>
    <submittedName>
        <fullName evidence="11">Fe-S oxidoreductase</fullName>
    </submittedName>
</protein>
<keyword evidence="12" id="KW-1185">Reference proteome</keyword>
<dbReference type="GO" id="GO:0051539">
    <property type="term" value="F:4 iron, 4 sulfur cluster binding"/>
    <property type="evidence" value="ECO:0007669"/>
    <property type="project" value="UniProtKB-KW"/>
</dbReference>
<keyword evidence="6" id="KW-0479">Metal-binding</keyword>